<dbReference type="Pfam" id="PF04099">
    <property type="entry name" value="Sybindin"/>
    <property type="match status" value="1"/>
</dbReference>
<proteinExistence type="inferred from homology"/>
<evidence type="ECO:0000256" key="3">
    <source>
        <dbReference type="ARBA" id="ARBA00022892"/>
    </source>
</evidence>
<dbReference type="AlphaFoldDB" id="A0A7J7KQM7"/>
<evidence type="ECO:0000313" key="9">
    <source>
        <dbReference type="Proteomes" id="UP000593567"/>
    </source>
</evidence>
<evidence type="ECO:0000256" key="1">
    <source>
        <dbReference type="ARBA" id="ARBA00022448"/>
    </source>
</evidence>
<keyword evidence="3 7" id="KW-0931">ER-Golgi transport</keyword>
<dbReference type="CDD" id="cd14855">
    <property type="entry name" value="TRAPPC1_MUM2"/>
    <property type="match status" value="1"/>
</dbReference>
<protein>
    <recommendedName>
        <fullName evidence="7">Trafficking protein particle complex subunit</fullName>
    </recommendedName>
</protein>
<evidence type="ECO:0000256" key="6">
    <source>
        <dbReference type="ARBA" id="ARBA00062874"/>
    </source>
</evidence>
<dbReference type="InterPro" id="IPR011012">
    <property type="entry name" value="Longin-like_dom_sf"/>
</dbReference>
<reference evidence="8" key="1">
    <citation type="submission" date="2020-06" db="EMBL/GenBank/DDBJ databases">
        <title>Draft genome of Bugula neritina, a colonial animal packing powerful symbionts and potential medicines.</title>
        <authorList>
            <person name="Rayko M."/>
        </authorList>
    </citation>
    <scope>NUCLEOTIDE SEQUENCE [LARGE SCALE GENOMIC DNA]</scope>
    <source>
        <strain evidence="8">Kwan_BN1</strain>
    </source>
</reference>
<keyword evidence="1 7" id="KW-0813">Transport</keyword>
<name>A0A7J7KQM7_BUGNE</name>
<comment type="subcellular location">
    <subcellularLocation>
        <location evidence="7">Endoplasmic reticulum</location>
    </subcellularLocation>
    <subcellularLocation>
        <location evidence="7">Golgi apparatus</location>
        <location evidence="7">cis-Golgi network</location>
    </subcellularLocation>
</comment>
<dbReference type="Proteomes" id="UP000593567">
    <property type="component" value="Unassembled WGS sequence"/>
</dbReference>
<dbReference type="PANTHER" id="PTHR23249">
    <property type="entry name" value="TRAFFICKING PROTEIN PARTICLE COMPLEX SUBUNIT"/>
    <property type="match status" value="1"/>
</dbReference>
<comment type="similarity">
    <text evidence="5">Belongs to the TRAPP small subunits family. BET5 subfamily.</text>
</comment>
<gene>
    <name evidence="8" type="ORF">EB796_001301</name>
</gene>
<evidence type="ECO:0000313" key="8">
    <source>
        <dbReference type="EMBL" id="KAF6040395.1"/>
    </source>
</evidence>
<dbReference type="GO" id="GO:0005794">
    <property type="term" value="C:Golgi apparatus"/>
    <property type="evidence" value="ECO:0007669"/>
    <property type="project" value="UniProtKB-SubCell"/>
</dbReference>
<dbReference type="PANTHER" id="PTHR23249:SF16">
    <property type="entry name" value="TRAFFICKING PROTEIN PARTICLE COMPLEX SUBUNIT 1"/>
    <property type="match status" value="1"/>
</dbReference>
<evidence type="ECO:0000256" key="4">
    <source>
        <dbReference type="ARBA" id="ARBA00023034"/>
    </source>
</evidence>
<dbReference type="OrthoDB" id="246406at2759"/>
<keyword evidence="2 7" id="KW-0256">Endoplasmic reticulum</keyword>
<organism evidence="8 9">
    <name type="scientific">Bugula neritina</name>
    <name type="common">Brown bryozoan</name>
    <name type="synonym">Sertularia neritina</name>
    <dbReference type="NCBI Taxonomy" id="10212"/>
    <lineage>
        <taxon>Eukaryota</taxon>
        <taxon>Metazoa</taxon>
        <taxon>Spiralia</taxon>
        <taxon>Lophotrochozoa</taxon>
        <taxon>Bryozoa</taxon>
        <taxon>Gymnolaemata</taxon>
        <taxon>Cheilostomatida</taxon>
        <taxon>Flustrina</taxon>
        <taxon>Buguloidea</taxon>
        <taxon>Bugulidae</taxon>
        <taxon>Bugula</taxon>
    </lineage>
</organism>
<accession>A0A7J7KQM7</accession>
<evidence type="ECO:0000256" key="2">
    <source>
        <dbReference type="ARBA" id="ARBA00022824"/>
    </source>
</evidence>
<dbReference type="GO" id="GO:0030008">
    <property type="term" value="C:TRAPP complex"/>
    <property type="evidence" value="ECO:0007669"/>
    <property type="project" value="UniProtKB-UniRule"/>
</dbReference>
<evidence type="ECO:0000256" key="5">
    <source>
        <dbReference type="ARBA" id="ARBA00038167"/>
    </source>
</evidence>
<comment type="subunit">
    <text evidence="6">Part of the multisubunit transport protein particle (TRAPP) complex. The heterodimer TRAPPC6B-TRAPPC3 interacts with TRAPPC1 likely providing a core for TRAPP complex formation.</text>
</comment>
<sequence>MIFNLYIFDRLGTCVLYAEWNRKKPANLPKDEEFQNMYGMLFSLRSFVKRLSPLDCKDGFLNYQTSKYKLHYYETPSGLKLVMNTSTDVGDIRETLRQLYGQIYVEYVVKNPLCPLDKPITSDFFKDKLETFIKALPFY</sequence>
<dbReference type="InterPro" id="IPR007233">
    <property type="entry name" value="TRAPPC"/>
</dbReference>
<dbReference type="SUPFAM" id="SSF64356">
    <property type="entry name" value="SNARE-like"/>
    <property type="match status" value="1"/>
</dbReference>
<keyword evidence="4 7" id="KW-0333">Golgi apparatus</keyword>
<comment type="caution">
    <text evidence="8">The sequence shown here is derived from an EMBL/GenBank/DDBJ whole genome shotgun (WGS) entry which is preliminary data.</text>
</comment>
<dbReference type="GO" id="GO:0005783">
    <property type="term" value="C:endoplasmic reticulum"/>
    <property type="evidence" value="ECO:0007669"/>
    <property type="project" value="UniProtKB-SubCell"/>
</dbReference>
<keyword evidence="9" id="KW-1185">Reference proteome</keyword>
<dbReference type="Gene3D" id="3.30.450.70">
    <property type="match status" value="1"/>
</dbReference>
<dbReference type="SMART" id="SM01399">
    <property type="entry name" value="Sybindin"/>
    <property type="match status" value="1"/>
</dbReference>
<dbReference type="GO" id="GO:0006888">
    <property type="term" value="P:endoplasmic reticulum to Golgi vesicle-mediated transport"/>
    <property type="evidence" value="ECO:0007669"/>
    <property type="project" value="UniProtKB-UniRule"/>
</dbReference>
<dbReference type="EMBL" id="VXIV02000147">
    <property type="protein sequence ID" value="KAF6040395.1"/>
    <property type="molecule type" value="Genomic_DNA"/>
</dbReference>
<evidence type="ECO:0000256" key="7">
    <source>
        <dbReference type="RuleBase" id="RU366065"/>
    </source>
</evidence>
<dbReference type="FunFam" id="3.30.450.70:FF:000004">
    <property type="entry name" value="Trafficking protein particle complex 1"/>
    <property type="match status" value="1"/>
</dbReference>